<gene>
    <name evidence="2" type="ORF">CV102_16050</name>
</gene>
<accession>A0A8J8Q1B0</accession>
<sequence length="105" mass="12365">MALTGPVLGMLAFTLLTFWGIASWALVRTLRQEGRKVELLEHQDRIDTYSPQALAELREWVEDNPDDPLADQARRQYNECVDVLEETDRHFYDWSREEIESLDRL</sequence>
<name>A0A8J8Q1B0_9EURY</name>
<evidence type="ECO:0000313" key="2">
    <source>
        <dbReference type="EMBL" id="TYL37487.1"/>
    </source>
</evidence>
<feature type="transmembrane region" description="Helical" evidence="1">
    <location>
        <begin position="6"/>
        <end position="27"/>
    </location>
</feature>
<protein>
    <submittedName>
        <fullName evidence="2">Uncharacterized protein</fullName>
    </submittedName>
</protein>
<proteinExistence type="predicted"/>
<dbReference type="Pfam" id="PF26069">
    <property type="entry name" value="DUF8026"/>
    <property type="match status" value="1"/>
</dbReference>
<dbReference type="EMBL" id="PHNJ01000009">
    <property type="protein sequence ID" value="TYL37487.1"/>
    <property type="molecule type" value="Genomic_DNA"/>
</dbReference>
<keyword evidence="1" id="KW-0472">Membrane</keyword>
<keyword evidence="1" id="KW-1133">Transmembrane helix</keyword>
<dbReference type="AlphaFoldDB" id="A0A8J8Q1B0"/>
<organism evidence="2 3">
    <name type="scientific">Natronococcus pandeyae</name>
    <dbReference type="NCBI Taxonomy" id="2055836"/>
    <lineage>
        <taxon>Archaea</taxon>
        <taxon>Methanobacteriati</taxon>
        <taxon>Methanobacteriota</taxon>
        <taxon>Stenosarchaea group</taxon>
        <taxon>Halobacteria</taxon>
        <taxon>Halobacteriales</taxon>
        <taxon>Natrialbaceae</taxon>
        <taxon>Natronococcus</taxon>
    </lineage>
</organism>
<keyword evidence="3" id="KW-1185">Reference proteome</keyword>
<evidence type="ECO:0000313" key="3">
    <source>
        <dbReference type="Proteomes" id="UP000766904"/>
    </source>
</evidence>
<comment type="caution">
    <text evidence="2">The sequence shown here is derived from an EMBL/GenBank/DDBJ whole genome shotgun (WGS) entry which is preliminary data.</text>
</comment>
<keyword evidence="1" id="KW-0812">Transmembrane</keyword>
<dbReference type="Proteomes" id="UP000766904">
    <property type="component" value="Unassembled WGS sequence"/>
</dbReference>
<dbReference type="InterPro" id="IPR058339">
    <property type="entry name" value="DUF8026"/>
</dbReference>
<reference evidence="2" key="1">
    <citation type="submission" date="2017-11" db="EMBL/GenBank/DDBJ databases">
        <authorList>
            <person name="Kajale S.C."/>
            <person name="Sharma A."/>
        </authorList>
    </citation>
    <scope>NUCLEOTIDE SEQUENCE</scope>
    <source>
        <strain evidence="2">LS1_42</strain>
    </source>
</reference>
<evidence type="ECO:0000256" key="1">
    <source>
        <dbReference type="SAM" id="Phobius"/>
    </source>
</evidence>
<dbReference type="RefSeq" id="WP_148859013.1">
    <property type="nucleotide sequence ID" value="NZ_PHNJ01000009.1"/>
</dbReference>
<dbReference type="OrthoDB" id="306168at2157"/>